<gene>
    <name evidence="12" type="ORF">FHS03_003770</name>
</gene>
<evidence type="ECO:0000256" key="8">
    <source>
        <dbReference type="ARBA" id="ARBA00048348"/>
    </source>
</evidence>
<comment type="cofactor">
    <cofactor evidence="9">
        <name>Zn(2+)</name>
        <dbReference type="ChEBI" id="CHEBI:29105"/>
    </cofactor>
    <text evidence="9">Binds 1 zinc ion per subunit.</text>
</comment>
<comment type="catalytic activity">
    <reaction evidence="8 10">
        <text>hydrogencarbonate + H(+) = CO2 + H2O</text>
        <dbReference type="Rhea" id="RHEA:10748"/>
        <dbReference type="ChEBI" id="CHEBI:15377"/>
        <dbReference type="ChEBI" id="CHEBI:15378"/>
        <dbReference type="ChEBI" id="CHEBI:16526"/>
        <dbReference type="ChEBI" id="CHEBI:17544"/>
        <dbReference type="EC" id="4.2.1.1"/>
    </reaction>
</comment>
<evidence type="ECO:0000256" key="5">
    <source>
        <dbReference type="ARBA" id="ARBA00022833"/>
    </source>
</evidence>
<evidence type="ECO:0000256" key="9">
    <source>
        <dbReference type="PIRSR" id="PIRSR601765-1"/>
    </source>
</evidence>
<keyword evidence="6 10" id="KW-0456">Lyase</keyword>
<keyword evidence="5 9" id="KW-0862">Zinc</keyword>
<keyword evidence="4 9" id="KW-0479">Metal-binding</keyword>
<dbReference type="GO" id="GO:0008270">
    <property type="term" value="F:zinc ion binding"/>
    <property type="evidence" value="ECO:0007669"/>
    <property type="project" value="UniProtKB-UniRule"/>
</dbReference>
<feature type="compositionally biased region" description="Low complexity" evidence="11">
    <location>
        <begin position="226"/>
        <end position="235"/>
    </location>
</feature>
<feature type="binding site" evidence="9">
    <location>
        <position position="102"/>
    </location>
    <ligand>
        <name>Zn(2+)</name>
        <dbReference type="ChEBI" id="CHEBI:29105"/>
    </ligand>
</feature>
<dbReference type="InterPro" id="IPR001765">
    <property type="entry name" value="Carbonic_anhydrase"/>
</dbReference>
<feature type="region of interest" description="Disordered" evidence="11">
    <location>
        <begin position="217"/>
        <end position="236"/>
    </location>
</feature>
<comment type="caution">
    <text evidence="12">The sequence shown here is derived from an EMBL/GenBank/DDBJ whole genome shotgun (WGS) entry which is preliminary data.</text>
</comment>
<dbReference type="InterPro" id="IPR015892">
    <property type="entry name" value="Carbonic_anhydrase_CS"/>
</dbReference>
<dbReference type="PROSITE" id="PS00705">
    <property type="entry name" value="PROK_CO2_ANHYDRASE_2"/>
    <property type="match status" value="1"/>
</dbReference>
<dbReference type="Proteomes" id="UP000541535">
    <property type="component" value="Unassembled WGS sequence"/>
</dbReference>
<organism evidence="12 13">
    <name type="scientific">Pseudoduganella violacea</name>
    <dbReference type="NCBI Taxonomy" id="1715466"/>
    <lineage>
        <taxon>Bacteria</taxon>
        <taxon>Pseudomonadati</taxon>
        <taxon>Pseudomonadota</taxon>
        <taxon>Betaproteobacteria</taxon>
        <taxon>Burkholderiales</taxon>
        <taxon>Oxalobacteraceae</taxon>
        <taxon>Telluria group</taxon>
        <taxon>Pseudoduganella</taxon>
    </lineage>
</organism>
<dbReference type="InterPro" id="IPR045066">
    <property type="entry name" value="Beta_CA_cladeB"/>
</dbReference>
<comment type="function">
    <text evidence="10">Reversible hydration of carbon dioxide.</text>
</comment>
<dbReference type="EC" id="4.2.1.1" evidence="2 10"/>
<evidence type="ECO:0000256" key="11">
    <source>
        <dbReference type="SAM" id="MobiDB-lite"/>
    </source>
</evidence>
<dbReference type="Gene3D" id="3.40.1050.10">
    <property type="entry name" value="Carbonic anhydrase"/>
    <property type="match status" value="1"/>
</dbReference>
<name>A0A7W5BD84_9BURK</name>
<dbReference type="GO" id="GO:0004089">
    <property type="term" value="F:carbonate dehydratase activity"/>
    <property type="evidence" value="ECO:0007669"/>
    <property type="project" value="UniProtKB-UniRule"/>
</dbReference>
<dbReference type="RefSeq" id="WP_183442471.1">
    <property type="nucleotide sequence ID" value="NZ_JACHXD010000011.1"/>
</dbReference>
<dbReference type="SMART" id="SM00947">
    <property type="entry name" value="Pro_CA"/>
    <property type="match status" value="1"/>
</dbReference>
<accession>A0A7W5BD84</accession>
<dbReference type="Pfam" id="PF00484">
    <property type="entry name" value="Pro_CA"/>
    <property type="match status" value="1"/>
</dbReference>
<feature type="binding site" evidence="9">
    <location>
        <position position="44"/>
    </location>
    <ligand>
        <name>Zn(2+)</name>
        <dbReference type="ChEBI" id="CHEBI:29105"/>
    </ligand>
</feature>
<feature type="binding site" evidence="9">
    <location>
        <position position="42"/>
    </location>
    <ligand>
        <name>Zn(2+)</name>
        <dbReference type="ChEBI" id="CHEBI:29105"/>
    </ligand>
</feature>
<proteinExistence type="inferred from homology"/>
<dbReference type="InterPro" id="IPR036874">
    <property type="entry name" value="Carbonic_anhydrase_sf"/>
</dbReference>
<dbReference type="SUPFAM" id="SSF53056">
    <property type="entry name" value="beta-carbonic anhydrase, cab"/>
    <property type="match status" value="1"/>
</dbReference>
<protein>
    <recommendedName>
        <fullName evidence="3 10">Carbonic anhydrase</fullName>
        <ecNumber evidence="2 10">4.2.1.1</ecNumber>
    </recommendedName>
    <alternativeName>
        <fullName evidence="7 10">Carbonate dehydratase</fullName>
    </alternativeName>
</protein>
<dbReference type="FunFam" id="3.40.1050.10:FF:000003">
    <property type="entry name" value="Carbonic anhydrase"/>
    <property type="match status" value="1"/>
</dbReference>
<dbReference type="AlphaFoldDB" id="A0A7W5BD84"/>
<dbReference type="CDD" id="cd00884">
    <property type="entry name" value="beta_CA_cladeB"/>
    <property type="match status" value="1"/>
</dbReference>
<dbReference type="EMBL" id="JACHXD010000011">
    <property type="protein sequence ID" value="MBB3120700.1"/>
    <property type="molecule type" value="Genomic_DNA"/>
</dbReference>
<sequence>MEDIEKFVRGFSRFQEQYFSEPQTIYDTLRDGQHPTTLLIGCCDSRVDPMLLTGSDPGDMFVVRNIANLVPPCTPTAPPGVSSAIEFAVCNLQVARVIVLGHARCGGIRALMSPGAPAAETDFVGQWMRIAEPVARRVKHELAHRSLEHQHTACEQASILQSLENLLTYPWVKRRVEQGSLKLHGWYFDMQSGALMAYSARQECFLPLVCPIERKLGPPARSPEHGGPAAAQQGAGSAGQAGGCGAGAACTCTG</sequence>
<evidence type="ECO:0000256" key="2">
    <source>
        <dbReference type="ARBA" id="ARBA00012925"/>
    </source>
</evidence>
<feature type="binding site" evidence="9">
    <location>
        <position position="105"/>
    </location>
    <ligand>
        <name>Zn(2+)</name>
        <dbReference type="ChEBI" id="CHEBI:29105"/>
    </ligand>
</feature>
<evidence type="ECO:0000256" key="4">
    <source>
        <dbReference type="ARBA" id="ARBA00022723"/>
    </source>
</evidence>
<comment type="similarity">
    <text evidence="1 10">Belongs to the beta-class carbonic anhydrase family.</text>
</comment>
<evidence type="ECO:0000256" key="1">
    <source>
        <dbReference type="ARBA" id="ARBA00006217"/>
    </source>
</evidence>
<evidence type="ECO:0000313" key="12">
    <source>
        <dbReference type="EMBL" id="MBB3120700.1"/>
    </source>
</evidence>
<dbReference type="GO" id="GO:0015976">
    <property type="term" value="P:carbon utilization"/>
    <property type="evidence" value="ECO:0007669"/>
    <property type="project" value="InterPro"/>
</dbReference>
<dbReference type="PANTHER" id="PTHR11002">
    <property type="entry name" value="CARBONIC ANHYDRASE"/>
    <property type="match status" value="1"/>
</dbReference>
<evidence type="ECO:0000256" key="3">
    <source>
        <dbReference type="ARBA" id="ARBA00014628"/>
    </source>
</evidence>
<evidence type="ECO:0000256" key="10">
    <source>
        <dbReference type="RuleBase" id="RU003956"/>
    </source>
</evidence>
<dbReference type="PANTHER" id="PTHR11002:SF76">
    <property type="entry name" value="CARBONIC ANHYDRASE"/>
    <property type="match status" value="1"/>
</dbReference>
<reference evidence="12 13" key="1">
    <citation type="submission" date="2020-08" db="EMBL/GenBank/DDBJ databases">
        <title>Genomic Encyclopedia of Type Strains, Phase III (KMG-III): the genomes of soil and plant-associated and newly described type strains.</title>
        <authorList>
            <person name="Whitman W."/>
        </authorList>
    </citation>
    <scope>NUCLEOTIDE SEQUENCE [LARGE SCALE GENOMIC DNA]</scope>
    <source>
        <strain evidence="12 13">CECT 8897</strain>
    </source>
</reference>
<evidence type="ECO:0000313" key="13">
    <source>
        <dbReference type="Proteomes" id="UP000541535"/>
    </source>
</evidence>
<evidence type="ECO:0000256" key="7">
    <source>
        <dbReference type="ARBA" id="ARBA00031969"/>
    </source>
</evidence>
<evidence type="ECO:0000256" key="6">
    <source>
        <dbReference type="ARBA" id="ARBA00023239"/>
    </source>
</evidence>
<keyword evidence="13" id="KW-1185">Reference proteome</keyword>